<feature type="transmembrane region" description="Helical" evidence="1">
    <location>
        <begin position="191"/>
        <end position="208"/>
    </location>
</feature>
<organism evidence="2 3">
    <name type="scientific">Enteractinococcus fodinae</name>
    <dbReference type="NCBI Taxonomy" id="684663"/>
    <lineage>
        <taxon>Bacteria</taxon>
        <taxon>Bacillati</taxon>
        <taxon>Actinomycetota</taxon>
        <taxon>Actinomycetes</taxon>
        <taxon>Micrococcales</taxon>
        <taxon>Micrococcaceae</taxon>
    </lineage>
</organism>
<sequence length="275" mass="28552">MRRTISAFTTVAAAAILAVVTIFLPNLPTFTGPLVVSLLVVVFSLAWPVTVNAKPRWSVSAGLAVPGLLAVWLVSLLPLGTRFSERALELWLAPVGGAIALGVLLMFVIQTFTLPGGVKRSLATAMFAVGAVISGVAAGWALLLRNKYEVAAGAYGVERITGVTWLMLTVLAALAVAALVTLVPTRRRNRMILTIVGATAVAVALQFFRPGPLSVPAVIASAITALMVALVDSFSDSPEAPQAALGHPLTAVAVGSARAIVPGMVSYFVIHALPW</sequence>
<feature type="transmembrane region" description="Helical" evidence="1">
    <location>
        <begin position="30"/>
        <end position="49"/>
    </location>
</feature>
<dbReference type="Proteomes" id="UP001183794">
    <property type="component" value="Unassembled WGS sequence"/>
</dbReference>
<evidence type="ECO:0000313" key="2">
    <source>
        <dbReference type="EMBL" id="MDR7346423.1"/>
    </source>
</evidence>
<reference evidence="2 3" key="1">
    <citation type="submission" date="2023-07" db="EMBL/GenBank/DDBJ databases">
        <title>Sequencing the genomes of 1000 actinobacteria strains.</title>
        <authorList>
            <person name="Klenk H.-P."/>
        </authorList>
    </citation>
    <scope>NUCLEOTIDE SEQUENCE [LARGE SCALE GENOMIC DNA]</scope>
    <source>
        <strain evidence="2 3">DSM 22966</strain>
    </source>
</reference>
<protein>
    <submittedName>
        <fullName evidence="2">Membrane protein</fullName>
    </submittedName>
</protein>
<feature type="transmembrane region" description="Helical" evidence="1">
    <location>
        <begin position="7"/>
        <end position="24"/>
    </location>
</feature>
<comment type="caution">
    <text evidence="2">The sequence shown here is derived from an EMBL/GenBank/DDBJ whole genome shotgun (WGS) entry which is preliminary data.</text>
</comment>
<dbReference type="EMBL" id="JAVDYJ010000001">
    <property type="protein sequence ID" value="MDR7346423.1"/>
    <property type="molecule type" value="Genomic_DNA"/>
</dbReference>
<keyword evidence="1" id="KW-0472">Membrane</keyword>
<gene>
    <name evidence="2" type="ORF">J2S62_000680</name>
</gene>
<feature type="transmembrane region" description="Helical" evidence="1">
    <location>
        <begin position="243"/>
        <end position="270"/>
    </location>
</feature>
<accession>A0ABU2AYJ4</accession>
<keyword evidence="1" id="KW-0812">Transmembrane</keyword>
<feature type="transmembrane region" description="Helical" evidence="1">
    <location>
        <begin position="61"/>
        <end position="79"/>
    </location>
</feature>
<proteinExistence type="predicted"/>
<evidence type="ECO:0000256" key="1">
    <source>
        <dbReference type="SAM" id="Phobius"/>
    </source>
</evidence>
<feature type="transmembrane region" description="Helical" evidence="1">
    <location>
        <begin position="163"/>
        <end position="184"/>
    </location>
</feature>
<keyword evidence="3" id="KW-1185">Reference proteome</keyword>
<dbReference type="RefSeq" id="WP_310171407.1">
    <property type="nucleotide sequence ID" value="NZ_BAABHE010000002.1"/>
</dbReference>
<feature type="transmembrane region" description="Helical" evidence="1">
    <location>
        <begin position="91"/>
        <end position="109"/>
    </location>
</feature>
<keyword evidence="1" id="KW-1133">Transmembrane helix</keyword>
<feature type="transmembrane region" description="Helical" evidence="1">
    <location>
        <begin position="121"/>
        <end position="143"/>
    </location>
</feature>
<feature type="transmembrane region" description="Helical" evidence="1">
    <location>
        <begin position="214"/>
        <end position="231"/>
    </location>
</feature>
<evidence type="ECO:0000313" key="3">
    <source>
        <dbReference type="Proteomes" id="UP001183794"/>
    </source>
</evidence>
<name>A0ABU2AYJ4_9MICC</name>